<organism evidence="1">
    <name type="scientific">uncultured Caudovirales phage</name>
    <dbReference type="NCBI Taxonomy" id="2100421"/>
    <lineage>
        <taxon>Viruses</taxon>
        <taxon>Duplodnaviria</taxon>
        <taxon>Heunggongvirae</taxon>
        <taxon>Uroviricota</taxon>
        <taxon>Caudoviricetes</taxon>
        <taxon>Peduoviridae</taxon>
        <taxon>Maltschvirus</taxon>
        <taxon>Maltschvirus maltsch</taxon>
    </lineage>
</organism>
<sequence length="151" mass="17325">MLKVDVVPFTWHHVAAMDLRPDELGHFASIKDYIERCKIYTTRGPCFTAIVEGEGVAMCWGFIPYWQGVWEAWALTSYLVERHPIATIRRAQSVFDQIESDLQAHRLQITVKASNKTSLRFAEALRFQQEGVLNSYGPDASDYIMLARTRT</sequence>
<gene>
    <name evidence="1" type="ORF">UFOVP375_32</name>
</gene>
<dbReference type="Gene3D" id="3.40.630.30">
    <property type="match status" value="1"/>
</dbReference>
<proteinExistence type="predicted"/>
<reference evidence="1" key="1">
    <citation type="submission" date="2020-05" db="EMBL/GenBank/DDBJ databases">
        <authorList>
            <person name="Chiriac C."/>
            <person name="Salcher M."/>
            <person name="Ghai R."/>
            <person name="Kavagutti S V."/>
        </authorList>
    </citation>
    <scope>NUCLEOTIDE SEQUENCE</scope>
</reference>
<protein>
    <recommendedName>
        <fullName evidence="2">N-acetyltransferase domain-containing protein</fullName>
    </recommendedName>
</protein>
<dbReference type="SUPFAM" id="SSF55729">
    <property type="entry name" value="Acyl-CoA N-acyltransferases (Nat)"/>
    <property type="match status" value="1"/>
</dbReference>
<evidence type="ECO:0000313" key="1">
    <source>
        <dbReference type="EMBL" id="CAB5238750.1"/>
    </source>
</evidence>
<dbReference type="EMBL" id="LR798464">
    <property type="protein sequence ID" value="CAB5238750.1"/>
    <property type="molecule type" value="Genomic_DNA"/>
</dbReference>
<accession>A0A6J7XNB6</accession>
<dbReference type="InterPro" id="IPR016181">
    <property type="entry name" value="Acyl_CoA_acyltransferase"/>
</dbReference>
<evidence type="ECO:0008006" key="2">
    <source>
        <dbReference type="Google" id="ProtNLM"/>
    </source>
</evidence>
<name>A0A6J7XNB6_9CAUD</name>